<dbReference type="Proteomes" id="UP000502331">
    <property type="component" value="Chromosome"/>
</dbReference>
<dbReference type="EMBL" id="CP032549">
    <property type="protein sequence ID" value="QIV87445.1"/>
    <property type="molecule type" value="Genomic_DNA"/>
</dbReference>
<proteinExistence type="predicted"/>
<feature type="coiled-coil region" evidence="1">
    <location>
        <begin position="166"/>
        <end position="193"/>
    </location>
</feature>
<gene>
    <name evidence="2" type="ORF">D3791_10125</name>
</gene>
<evidence type="ECO:0000313" key="3">
    <source>
        <dbReference type="Proteomes" id="UP000502331"/>
    </source>
</evidence>
<organism evidence="2 3">
    <name type="scientific">Glutamicibacter mishrai</name>
    <dbReference type="NCBI Taxonomy" id="1775880"/>
    <lineage>
        <taxon>Bacteria</taxon>
        <taxon>Bacillati</taxon>
        <taxon>Actinomycetota</taxon>
        <taxon>Actinomycetes</taxon>
        <taxon>Micrococcales</taxon>
        <taxon>Micrococcaceae</taxon>
        <taxon>Glutamicibacter</taxon>
    </lineage>
</organism>
<keyword evidence="3" id="KW-1185">Reference proteome</keyword>
<keyword evidence="1" id="KW-0175">Coiled coil</keyword>
<evidence type="ECO:0000313" key="2">
    <source>
        <dbReference type="EMBL" id="QIV87445.1"/>
    </source>
</evidence>
<protein>
    <submittedName>
        <fullName evidence="2">Uncharacterized protein</fullName>
    </submittedName>
</protein>
<reference evidence="2 3" key="1">
    <citation type="submission" date="2018-09" db="EMBL/GenBank/DDBJ databases">
        <title>Glutamicibacter mishrai S5-52T (LMG 29155T = KCTC 39846T).</title>
        <authorList>
            <person name="Das S.K."/>
        </authorList>
    </citation>
    <scope>NUCLEOTIDE SEQUENCE [LARGE SCALE GENOMIC DNA]</scope>
    <source>
        <strain evidence="2 3">S5-52</strain>
    </source>
</reference>
<name>A0A6H0SM74_9MICC</name>
<accession>A0A6H0SM74</accession>
<evidence type="ECO:0000256" key="1">
    <source>
        <dbReference type="SAM" id="Coils"/>
    </source>
</evidence>
<sequence length="593" mass="65192">MRAALPNSSYARPEAVTDTGNEVYVRFTPESGGRPKDFEFRKLGFAPEVESAVVAGFAMACGPGGSRKTVESAKTLYAGARILARKLQEFPSPPQTLAALAPAHLASFKLSRTRYSHSLIQLFRVLFRRTTGLSHEFREALYAPHGWSVQGPGSSAYSDSEARRIQRAARSEVRTALARMRKLEVEFERWKQDDSNLDFEAQQRCMLLDRIMRGGAEAQQLRAFRESPPQRKESAALLSELFPSHSEIAALAVLLICVSGQNLSTVCGLTADHFRADDQETEEPLIMTRASKPRRGRHGAEMDLAMAPNRVPALGRDDYSSAAGVYRVAHELCARVREIAKTSSLLVFYSSNVGSGAPEIRELPTTAIANWRGRLPDGTVLSRVNTRRLRLTHIQRHQRPVAHSVTTAAKEYLSKDAEALPGYQKVVGDVLNTEVNRIQTGHSILTLTDEEVTEASRNPAPIAEKLGTTEEQLHFLLQGRLDTVATACVDHTNSPYGNAGSPCSASFLLCLGCPNARSEPRHLPIQAAMLASIKRRRPEMTDEEWAGRFSTAHHQLNDLLNRQGAGQSAATPAVSSQEQELIDLVLDGGLELR</sequence>
<dbReference type="AlphaFoldDB" id="A0A6H0SM74"/>